<comment type="caution">
    <text evidence="6">The sequence shown here is derived from an EMBL/GenBank/DDBJ whole genome shotgun (WGS) entry which is preliminary data.</text>
</comment>
<dbReference type="PROSITE" id="PS51063">
    <property type="entry name" value="HTH_CRP_2"/>
    <property type="match status" value="1"/>
</dbReference>
<sequence length="227" mass="26141">MDNLTPYYRLLKSHHLFTGFSDKELQHLLAECHLKKLARDEWLFHQGDPAPAFYFVIDGSIKLFRTNRDGNEKIIEVINNHETFAEAIMFSGQHNYPVNAQALKASTLLAIACTRYIDCITRHPQQALALAARLSQRLHAKINEIETLSLKNATHRVVRFLINGITDNLSREPVVELEIPKRLVASRLSIQPETFSRILHHLADEKIIHIKGKLITILDLERLLHYE</sequence>
<gene>
    <name evidence="6" type="ORF">D0544_16400</name>
</gene>
<feature type="domain" description="HTH crp-type" evidence="5">
    <location>
        <begin position="151"/>
        <end position="221"/>
    </location>
</feature>
<feature type="domain" description="Cyclic nucleotide-binding" evidence="4">
    <location>
        <begin position="16"/>
        <end position="100"/>
    </location>
</feature>
<dbReference type="SMART" id="SM00419">
    <property type="entry name" value="HTH_CRP"/>
    <property type="match status" value="1"/>
</dbReference>
<dbReference type="EMBL" id="QWEZ01000002">
    <property type="protein sequence ID" value="RRJ83395.1"/>
    <property type="molecule type" value="Genomic_DNA"/>
</dbReference>
<evidence type="ECO:0000256" key="2">
    <source>
        <dbReference type="ARBA" id="ARBA00023125"/>
    </source>
</evidence>
<evidence type="ECO:0000313" key="6">
    <source>
        <dbReference type="EMBL" id="RRJ83395.1"/>
    </source>
</evidence>
<dbReference type="InterPro" id="IPR050397">
    <property type="entry name" value="Env_Response_Regulators"/>
</dbReference>
<dbReference type="Proteomes" id="UP000280792">
    <property type="component" value="Unassembled WGS sequence"/>
</dbReference>
<dbReference type="PANTHER" id="PTHR24567">
    <property type="entry name" value="CRP FAMILY TRANSCRIPTIONAL REGULATORY PROTEIN"/>
    <property type="match status" value="1"/>
</dbReference>
<name>A0A3P3VKZ5_9GAMM</name>
<dbReference type="SUPFAM" id="SSF51206">
    <property type="entry name" value="cAMP-binding domain-like"/>
    <property type="match status" value="1"/>
</dbReference>
<dbReference type="InterPro" id="IPR036390">
    <property type="entry name" value="WH_DNA-bd_sf"/>
</dbReference>
<protein>
    <submittedName>
        <fullName evidence="6">Crp/Fnr family transcriptional regulator</fullName>
    </submittedName>
</protein>
<dbReference type="SUPFAM" id="SSF46785">
    <property type="entry name" value="Winged helix' DNA-binding domain"/>
    <property type="match status" value="1"/>
</dbReference>
<keyword evidence="2" id="KW-0238">DNA-binding</keyword>
<evidence type="ECO:0000259" key="4">
    <source>
        <dbReference type="PROSITE" id="PS50042"/>
    </source>
</evidence>
<evidence type="ECO:0000259" key="5">
    <source>
        <dbReference type="PROSITE" id="PS51063"/>
    </source>
</evidence>
<organism evidence="6 7">
    <name type="scientific">Aestuariirhabdus litorea</name>
    <dbReference type="NCBI Taxonomy" id="2528527"/>
    <lineage>
        <taxon>Bacteria</taxon>
        <taxon>Pseudomonadati</taxon>
        <taxon>Pseudomonadota</taxon>
        <taxon>Gammaproteobacteria</taxon>
        <taxon>Oceanospirillales</taxon>
        <taxon>Aestuariirhabdaceae</taxon>
        <taxon>Aestuariirhabdus</taxon>
    </lineage>
</organism>
<dbReference type="InterPro" id="IPR000595">
    <property type="entry name" value="cNMP-bd_dom"/>
</dbReference>
<evidence type="ECO:0000313" key="7">
    <source>
        <dbReference type="Proteomes" id="UP000280792"/>
    </source>
</evidence>
<evidence type="ECO:0000256" key="3">
    <source>
        <dbReference type="ARBA" id="ARBA00023163"/>
    </source>
</evidence>
<dbReference type="Pfam" id="PF13545">
    <property type="entry name" value="HTH_Crp_2"/>
    <property type="match status" value="1"/>
</dbReference>
<dbReference type="GO" id="GO:0003677">
    <property type="term" value="F:DNA binding"/>
    <property type="evidence" value="ECO:0007669"/>
    <property type="project" value="UniProtKB-KW"/>
</dbReference>
<dbReference type="InterPro" id="IPR012318">
    <property type="entry name" value="HTH_CRP"/>
</dbReference>
<dbReference type="PANTHER" id="PTHR24567:SF68">
    <property type="entry name" value="DNA-BINDING TRANSCRIPTIONAL DUAL REGULATOR CRP"/>
    <property type="match status" value="1"/>
</dbReference>
<dbReference type="InterPro" id="IPR036388">
    <property type="entry name" value="WH-like_DNA-bd_sf"/>
</dbReference>
<dbReference type="CDD" id="cd00038">
    <property type="entry name" value="CAP_ED"/>
    <property type="match status" value="1"/>
</dbReference>
<keyword evidence="7" id="KW-1185">Reference proteome</keyword>
<reference evidence="6 7" key="1">
    <citation type="submission" date="2018-08" db="EMBL/GenBank/DDBJ databases">
        <authorList>
            <person name="Khan S.A."/>
        </authorList>
    </citation>
    <scope>NUCLEOTIDE SEQUENCE [LARGE SCALE GENOMIC DNA]</scope>
    <source>
        <strain evidence="6 7">GTF-13</strain>
    </source>
</reference>
<proteinExistence type="predicted"/>
<dbReference type="AlphaFoldDB" id="A0A3P3VKZ5"/>
<evidence type="ECO:0000256" key="1">
    <source>
        <dbReference type="ARBA" id="ARBA00023015"/>
    </source>
</evidence>
<dbReference type="InterPro" id="IPR018490">
    <property type="entry name" value="cNMP-bd_dom_sf"/>
</dbReference>
<dbReference type="Gene3D" id="1.10.10.10">
    <property type="entry name" value="Winged helix-like DNA-binding domain superfamily/Winged helix DNA-binding domain"/>
    <property type="match status" value="1"/>
</dbReference>
<dbReference type="Gene3D" id="2.60.120.10">
    <property type="entry name" value="Jelly Rolls"/>
    <property type="match status" value="1"/>
</dbReference>
<keyword evidence="1" id="KW-0805">Transcription regulation</keyword>
<dbReference type="InterPro" id="IPR014710">
    <property type="entry name" value="RmlC-like_jellyroll"/>
</dbReference>
<dbReference type="GO" id="GO:0003700">
    <property type="term" value="F:DNA-binding transcription factor activity"/>
    <property type="evidence" value="ECO:0007669"/>
    <property type="project" value="TreeGrafter"/>
</dbReference>
<dbReference type="SMART" id="SM00100">
    <property type="entry name" value="cNMP"/>
    <property type="match status" value="1"/>
</dbReference>
<dbReference type="GO" id="GO:0005829">
    <property type="term" value="C:cytosol"/>
    <property type="evidence" value="ECO:0007669"/>
    <property type="project" value="TreeGrafter"/>
</dbReference>
<dbReference type="PROSITE" id="PS50042">
    <property type="entry name" value="CNMP_BINDING_3"/>
    <property type="match status" value="1"/>
</dbReference>
<keyword evidence="3" id="KW-0804">Transcription</keyword>
<accession>A0A3P3VKZ5</accession>
<reference evidence="6 7" key="2">
    <citation type="submission" date="2018-12" db="EMBL/GenBank/DDBJ databases">
        <title>Simiduia agarivorans gen. nov., sp. nov., a marine, agarolytic bacterium isolated from shallow coastal water from Keelung, Taiwan.</title>
        <authorList>
            <person name="Shieh W.Y."/>
        </authorList>
    </citation>
    <scope>NUCLEOTIDE SEQUENCE [LARGE SCALE GENOMIC DNA]</scope>
    <source>
        <strain evidence="6 7">GTF-13</strain>
    </source>
</reference>
<dbReference type="Pfam" id="PF00027">
    <property type="entry name" value="cNMP_binding"/>
    <property type="match status" value="1"/>
</dbReference>